<dbReference type="PRINTS" id="PR00503">
    <property type="entry name" value="BROMODOMAIN"/>
</dbReference>
<dbReference type="GO" id="GO:0008270">
    <property type="term" value="F:zinc ion binding"/>
    <property type="evidence" value="ECO:0007669"/>
    <property type="project" value="UniProtKB-KW"/>
</dbReference>
<dbReference type="Pfam" id="PF00439">
    <property type="entry name" value="Bromodomain"/>
    <property type="match status" value="1"/>
</dbReference>
<dbReference type="PANTHER" id="PTHR46386:SF1">
    <property type="entry name" value="NUCLEAR BODY PROTEIN SP140-LIKE PROTEIN"/>
    <property type="match status" value="1"/>
</dbReference>
<dbReference type="AlphaFoldDB" id="A0A7N8X123"/>
<keyword evidence="3" id="KW-0472">Membrane</keyword>
<dbReference type="Gene3D" id="3.10.390.10">
    <property type="entry name" value="SAND domain-like"/>
    <property type="match status" value="2"/>
</dbReference>
<dbReference type="InterPro" id="IPR010919">
    <property type="entry name" value="SAND-like_dom_sf"/>
</dbReference>
<keyword evidence="3" id="KW-0812">Transmembrane</keyword>
<evidence type="ECO:0000313" key="6">
    <source>
        <dbReference type="Ensembl" id="ENSMAMP00000042336.1"/>
    </source>
</evidence>
<organism evidence="6 7">
    <name type="scientific">Mastacembelus armatus</name>
    <name type="common">zig-zag eel</name>
    <dbReference type="NCBI Taxonomy" id="205130"/>
    <lineage>
        <taxon>Eukaryota</taxon>
        <taxon>Metazoa</taxon>
        <taxon>Chordata</taxon>
        <taxon>Craniata</taxon>
        <taxon>Vertebrata</taxon>
        <taxon>Euteleostomi</taxon>
        <taxon>Actinopterygii</taxon>
        <taxon>Neopterygii</taxon>
        <taxon>Teleostei</taxon>
        <taxon>Neoteleostei</taxon>
        <taxon>Acanthomorphata</taxon>
        <taxon>Anabantaria</taxon>
        <taxon>Synbranchiformes</taxon>
        <taxon>Mastacembelidae</taxon>
        <taxon>Mastacembelus</taxon>
    </lineage>
</organism>
<keyword evidence="3" id="KW-1133">Transmembrane helix</keyword>
<reference evidence="6" key="2">
    <citation type="submission" date="2025-09" db="UniProtKB">
        <authorList>
            <consortium name="Ensembl"/>
        </authorList>
    </citation>
    <scope>IDENTIFICATION</scope>
</reference>
<dbReference type="InterPro" id="IPR011011">
    <property type="entry name" value="Znf_FYVE_PHD"/>
</dbReference>
<feature type="domain" description="SAND" evidence="5">
    <location>
        <begin position="20"/>
        <end position="98"/>
    </location>
</feature>
<feature type="transmembrane region" description="Helical" evidence="3">
    <location>
        <begin position="282"/>
        <end position="302"/>
    </location>
</feature>
<proteinExistence type="predicted"/>
<dbReference type="Gene3D" id="1.20.920.10">
    <property type="entry name" value="Bromodomain-like"/>
    <property type="match status" value="1"/>
</dbReference>
<dbReference type="InterPro" id="IPR001487">
    <property type="entry name" value="Bromodomain"/>
</dbReference>
<dbReference type="Gene3D" id="3.30.40.10">
    <property type="entry name" value="Zinc/RING finger domain, C3HC4 (zinc finger)"/>
    <property type="match status" value="1"/>
</dbReference>
<dbReference type="InterPro" id="IPR036427">
    <property type="entry name" value="Bromodomain-like_sf"/>
</dbReference>
<dbReference type="GO" id="GO:0003677">
    <property type="term" value="F:DNA binding"/>
    <property type="evidence" value="ECO:0007669"/>
    <property type="project" value="InterPro"/>
</dbReference>
<evidence type="ECO:0000259" key="4">
    <source>
        <dbReference type="PROSITE" id="PS50014"/>
    </source>
</evidence>
<reference evidence="6" key="1">
    <citation type="submission" date="2025-08" db="UniProtKB">
        <authorList>
            <consortium name="Ensembl"/>
        </authorList>
    </citation>
    <scope>IDENTIFICATION</scope>
</reference>
<keyword evidence="7" id="KW-1185">Reference proteome</keyword>
<dbReference type="PANTHER" id="PTHR46386">
    <property type="entry name" value="NUCLEAR BODY PROTEIN SP140"/>
    <property type="match status" value="1"/>
</dbReference>
<evidence type="ECO:0000256" key="1">
    <source>
        <dbReference type="ARBA" id="ARBA00023117"/>
    </source>
</evidence>
<dbReference type="SUPFAM" id="SSF57903">
    <property type="entry name" value="FYVE/PHD zinc finger"/>
    <property type="match status" value="1"/>
</dbReference>
<protein>
    <submittedName>
        <fullName evidence="6">SP110 nuclear antigen, tandem duplicate 1</fullName>
    </submittedName>
</protein>
<dbReference type="Proteomes" id="UP000261640">
    <property type="component" value="Unplaced"/>
</dbReference>
<accession>A0A7N8X123</accession>
<dbReference type="Ensembl" id="ENSMAMT00000047690.1">
    <property type="protein sequence ID" value="ENSMAMP00000042336.1"/>
    <property type="gene ID" value="ENSMAMG00000005380.2"/>
</dbReference>
<dbReference type="CDD" id="cd04369">
    <property type="entry name" value="Bromodomain"/>
    <property type="match status" value="1"/>
</dbReference>
<dbReference type="SMART" id="SM00297">
    <property type="entry name" value="BROMO"/>
    <property type="match status" value="1"/>
</dbReference>
<evidence type="ECO:0000259" key="5">
    <source>
        <dbReference type="PROSITE" id="PS50864"/>
    </source>
</evidence>
<feature type="domain" description="SAND" evidence="5">
    <location>
        <begin position="120"/>
        <end position="169"/>
    </location>
</feature>
<dbReference type="PROSITE" id="PS50864">
    <property type="entry name" value="SAND"/>
    <property type="match status" value="2"/>
</dbReference>
<dbReference type="GeneTree" id="ENSGT00940000166738"/>
<dbReference type="SUPFAM" id="SSF63763">
    <property type="entry name" value="SAND domain-like"/>
    <property type="match status" value="2"/>
</dbReference>
<feature type="domain" description="Bromo" evidence="4">
    <location>
        <begin position="205"/>
        <end position="263"/>
    </location>
</feature>
<dbReference type="InterPro" id="IPR000770">
    <property type="entry name" value="SAND_dom"/>
</dbReference>
<dbReference type="SUPFAM" id="SSF47370">
    <property type="entry name" value="Bromodomain"/>
    <property type="match status" value="1"/>
</dbReference>
<dbReference type="GO" id="GO:0000981">
    <property type="term" value="F:DNA-binding transcription factor activity, RNA polymerase II-specific"/>
    <property type="evidence" value="ECO:0007669"/>
    <property type="project" value="TreeGrafter"/>
</dbReference>
<dbReference type="InterPro" id="IPR043563">
    <property type="entry name" value="Sp110/Sp140/Sp140L-like"/>
</dbReference>
<dbReference type="PROSITE" id="PS50014">
    <property type="entry name" value="BROMODOMAIN_2"/>
    <property type="match status" value="1"/>
</dbReference>
<dbReference type="Pfam" id="PF01342">
    <property type="entry name" value="SAND"/>
    <property type="match status" value="2"/>
</dbReference>
<evidence type="ECO:0000313" key="7">
    <source>
        <dbReference type="Proteomes" id="UP000261640"/>
    </source>
</evidence>
<dbReference type="GO" id="GO:0005634">
    <property type="term" value="C:nucleus"/>
    <property type="evidence" value="ECO:0007669"/>
    <property type="project" value="TreeGrafter"/>
</dbReference>
<keyword evidence="1 2" id="KW-0103">Bromodomain</keyword>
<evidence type="ECO:0000256" key="2">
    <source>
        <dbReference type="PROSITE-ProRule" id="PRU00035"/>
    </source>
</evidence>
<sequence length="310" mass="35993">MCKNKKLNIFNFPDSPLKKGEKSDIWNWKLFKAQMPVTCGDIEAILSRDRLAKGEKCILFQKSWFTPTEFEKRAGKGSSKNWKTSIRCKGTTLGKLIQVCQKSDEEDEEEDEDLDGERNRGKCIRTETSWMSPVEFVNAASDESDPPWKREIQWEGKPLNDLIENKILRIHSLLCENQKNDDECYICRSQEETQLVVCDDCPRSFHQRCHLPHLEDLTDYSTVIQTPMWLGHIANKLQENNYQTVEQFVSDVQLIFSNCARYNRVRNCPENPLTSEHQTLGFIFYVNIIVTGAVVLFCRIMLNSLPRETV</sequence>
<dbReference type="SMART" id="SM00258">
    <property type="entry name" value="SAND"/>
    <property type="match status" value="2"/>
</dbReference>
<evidence type="ECO:0000256" key="3">
    <source>
        <dbReference type="SAM" id="Phobius"/>
    </source>
</evidence>
<dbReference type="InterPro" id="IPR013083">
    <property type="entry name" value="Znf_RING/FYVE/PHD"/>
</dbReference>
<name>A0A7N8X123_9TELE</name>